<name>A0ACB8YCG4_9ASTR</name>
<evidence type="ECO:0000313" key="1">
    <source>
        <dbReference type="EMBL" id="KAI3683101.1"/>
    </source>
</evidence>
<accession>A0ACB8YCG4</accession>
<protein>
    <submittedName>
        <fullName evidence="1">Uncharacterized protein</fullName>
    </submittedName>
</protein>
<dbReference type="EMBL" id="CM042045">
    <property type="protein sequence ID" value="KAI3683101.1"/>
    <property type="molecule type" value="Genomic_DNA"/>
</dbReference>
<sequence length="237" mass="27385">MTRSASSIIVETIEDFTDQWILDHFDLELCSFTDSEIKNFEVKQCFPQKTIFWPFDYRTKADLISKTWICFHYYPFTLGLSYPFPPLTTEFFKLTGRCYSQIMPMVWRILISLERLNRSHSLTIGIPELSDTYNLRTNAPKFCEPVPARNDTDKMIEALLEIPMGERSFRLESCASQASLDSQYFKSEMSSGIPKSGSQFSLSELDSLLSCNIPKLIRMQKLQIFGEDGLCRPIETT</sequence>
<reference evidence="2" key="1">
    <citation type="journal article" date="2022" name="Mol. Ecol. Resour.">
        <title>The genomes of chicory, endive, great burdock and yacon provide insights into Asteraceae palaeo-polyploidization history and plant inulin production.</title>
        <authorList>
            <person name="Fan W."/>
            <person name="Wang S."/>
            <person name="Wang H."/>
            <person name="Wang A."/>
            <person name="Jiang F."/>
            <person name="Liu H."/>
            <person name="Zhao H."/>
            <person name="Xu D."/>
            <person name="Zhang Y."/>
        </authorList>
    </citation>
    <scope>NUCLEOTIDE SEQUENCE [LARGE SCALE GENOMIC DNA]</scope>
    <source>
        <strain evidence="2">cv. Yunnan</strain>
    </source>
</reference>
<keyword evidence="2" id="KW-1185">Reference proteome</keyword>
<reference evidence="1 2" key="2">
    <citation type="journal article" date="2022" name="Mol. Ecol. Resour.">
        <title>The genomes of chicory, endive, great burdock and yacon provide insights into Asteraceae paleo-polyploidization history and plant inulin production.</title>
        <authorList>
            <person name="Fan W."/>
            <person name="Wang S."/>
            <person name="Wang H."/>
            <person name="Wang A."/>
            <person name="Jiang F."/>
            <person name="Liu H."/>
            <person name="Zhao H."/>
            <person name="Xu D."/>
            <person name="Zhang Y."/>
        </authorList>
    </citation>
    <scope>NUCLEOTIDE SEQUENCE [LARGE SCALE GENOMIC DNA]</scope>
    <source>
        <strain evidence="2">cv. Yunnan</strain>
        <tissue evidence="1">Leaves</tissue>
    </source>
</reference>
<dbReference type="Proteomes" id="UP001056120">
    <property type="component" value="Linkage Group LG28"/>
</dbReference>
<proteinExistence type="predicted"/>
<evidence type="ECO:0000313" key="2">
    <source>
        <dbReference type="Proteomes" id="UP001056120"/>
    </source>
</evidence>
<gene>
    <name evidence="1" type="ORF">L1987_83601</name>
</gene>
<organism evidence="1 2">
    <name type="scientific">Smallanthus sonchifolius</name>
    <dbReference type="NCBI Taxonomy" id="185202"/>
    <lineage>
        <taxon>Eukaryota</taxon>
        <taxon>Viridiplantae</taxon>
        <taxon>Streptophyta</taxon>
        <taxon>Embryophyta</taxon>
        <taxon>Tracheophyta</taxon>
        <taxon>Spermatophyta</taxon>
        <taxon>Magnoliopsida</taxon>
        <taxon>eudicotyledons</taxon>
        <taxon>Gunneridae</taxon>
        <taxon>Pentapetalae</taxon>
        <taxon>asterids</taxon>
        <taxon>campanulids</taxon>
        <taxon>Asterales</taxon>
        <taxon>Asteraceae</taxon>
        <taxon>Asteroideae</taxon>
        <taxon>Heliantheae alliance</taxon>
        <taxon>Millerieae</taxon>
        <taxon>Smallanthus</taxon>
    </lineage>
</organism>
<comment type="caution">
    <text evidence="1">The sequence shown here is derived from an EMBL/GenBank/DDBJ whole genome shotgun (WGS) entry which is preliminary data.</text>
</comment>